<accession>A0A4V3GKI2</accession>
<keyword evidence="1" id="KW-0378">Hydrolase</keyword>
<dbReference type="Proteomes" id="UP000294498">
    <property type="component" value="Unassembled WGS sequence"/>
</dbReference>
<keyword evidence="1" id="KW-0121">Carboxypeptidase</keyword>
<comment type="caution">
    <text evidence="1">The sequence shown here is derived from an EMBL/GenBank/DDBJ whole genome shotgun (WGS) entry which is preliminary data.</text>
</comment>
<dbReference type="AlphaFoldDB" id="A0A4V3GKI2"/>
<keyword evidence="1" id="KW-0645">Protease</keyword>
<dbReference type="GO" id="GO:0004180">
    <property type="term" value="F:carboxypeptidase activity"/>
    <property type="evidence" value="ECO:0007669"/>
    <property type="project" value="UniProtKB-KW"/>
</dbReference>
<dbReference type="EMBL" id="SODV01000002">
    <property type="protein sequence ID" value="TDW95762.1"/>
    <property type="molecule type" value="Genomic_DNA"/>
</dbReference>
<dbReference type="InterPro" id="IPR008969">
    <property type="entry name" value="CarboxyPept-like_regulatory"/>
</dbReference>
<keyword evidence="2" id="KW-1185">Reference proteome</keyword>
<dbReference type="SUPFAM" id="SSF49464">
    <property type="entry name" value="Carboxypeptidase regulatory domain-like"/>
    <property type="match status" value="1"/>
</dbReference>
<name>A0A4V3GKI2_9BACT</name>
<gene>
    <name evidence="1" type="ORF">EDB95_3573</name>
</gene>
<evidence type="ECO:0000313" key="2">
    <source>
        <dbReference type="Proteomes" id="UP000294498"/>
    </source>
</evidence>
<evidence type="ECO:0000313" key="1">
    <source>
        <dbReference type="EMBL" id="TDW95762.1"/>
    </source>
</evidence>
<sequence length="233" mass="26378">MGVSCPLTEYLHFMKRLLKICLLGVIGILPASRTFAQFENFKDSVVQLVGVVMSSDSLKALPGATIMVKGERRGAVANEQGVFSIVVLKGDVLQFTFVGYTPVEKKVPTDIVGNQYSLVALMSADTSKYMTTVVLRPRPTREQFERDFVTMEFKDDAMATATKNMDPKQRARLLRTLPRDAREMTNYQLTQQARSMYYTGQAPPQNIFNPFAWSEFIKAWKRGDFKNNSDDNY</sequence>
<protein>
    <submittedName>
        <fullName evidence="1">Carboxypeptidase-like protein</fullName>
    </submittedName>
</protein>
<organism evidence="1 2">
    <name type="scientific">Dinghuibacter silviterrae</name>
    <dbReference type="NCBI Taxonomy" id="1539049"/>
    <lineage>
        <taxon>Bacteria</taxon>
        <taxon>Pseudomonadati</taxon>
        <taxon>Bacteroidota</taxon>
        <taxon>Chitinophagia</taxon>
        <taxon>Chitinophagales</taxon>
        <taxon>Chitinophagaceae</taxon>
        <taxon>Dinghuibacter</taxon>
    </lineage>
</organism>
<proteinExistence type="predicted"/>
<dbReference type="Pfam" id="PF13715">
    <property type="entry name" value="CarbopepD_reg_2"/>
    <property type="match status" value="1"/>
</dbReference>
<reference evidence="1 2" key="1">
    <citation type="submission" date="2019-03" db="EMBL/GenBank/DDBJ databases">
        <title>Genomic Encyclopedia of Type Strains, Phase IV (KMG-IV): sequencing the most valuable type-strain genomes for metagenomic binning, comparative biology and taxonomic classification.</title>
        <authorList>
            <person name="Goeker M."/>
        </authorList>
    </citation>
    <scope>NUCLEOTIDE SEQUENCE [LARGE SCALE GENOMIC DNA]</scope>
    <source>
        <strain evidence="1 2">DSM 100059</strain>
    </source>
</reference>